<feature type="domain" description="Resolvase/invertase-type recombinase catalytic" evidence="2">
    <location>
        <begin position="3"/>
        <end position="135"/>
    </location>
</feature>
<dbReference type="AlphaFoldDB" id="Q30PT4"/>
<protein>
    <submittedName>
        <fullName evidence="3">DNA invertase gene, RlgA</fullName>
    </submittedName>
</protein>
<dbReference type="SMART" id="SM00857">
    <property type="entry name" value="Resolvase"/>
    <property type="match status" value="1"/>
</dbReference>
<evidence type="ECO:0000256" key="1">
    <source>
        <dbReference type="ARBA" id="ARBA00009913"/>
    </source>
</evidence>
<dbReference type="OrthoDB" id="9797501at2"/>
<dbReference type="KEGG" id="tdn:Suden_1722"/>
<dbReference type="STRING" id="326298.Suden_1722"/>
<keyword evidence="4" id="KW-1185">Reference proteome</keyword>
<reference evidence="3 4" key="1">
    <citation type="journal article" date="2008" name="Appl. Environ. Microbiol.">
        <title>Genome of the epsilonproteobacterial chemolithoautotroph Sulfurimonas denitrificans.</title>
        <authorList>
            <person name="Sievert S.M."/>
            <person name="Scott K.M."/>
            <person name="Klotz M.G."/>
            <person name="Chain P.S.G."/>
            <person name="Hauser L.J."/>
            <person name="Hemp J."/>
            <person name="Huegler M."/>
            <person name="Land M."/>
            <person name="Lapidus A."/>
            <person name="Larimer F.W."/>
            <person name="Lucas S."/>
            <person name="Malfatti S.A."/>
            <person name="Meyer F."/>
            <person name="Paulsen I.T."/>
            <person name="Ren Q."/>
            <person name="Simon J."/>
            <person name="Bailey K."/>
            <person name="Diaz E."/>
            <person name="Fitzpatrick K.A."/>
            <person name="Glover B."/>
            <person name="Gwatney N."/>
            <person name="Korajkic A."/>
            <person name="Long A."/>
            <person name="Mobberley J.M."/>
            <person name="Pantry S.N."/>
            <person name="Pazder G."/>
            <person name="Peterson S."/>
            <person name="Quintanilla J.D."/>
            <person name="Sprinkle R."/>
            <person name="Stephens J."/>
            <person name="Thomas P."/>
            <person name="Vaughn R."/>
            <person name="Weber M.J."/>
            <person name="Wooten L.L."/>
        </authorList>
    </citation>
    <scope>NUCLEOTIDE SEQUENCE [LARGE SCALE GENOMIC DNA]</scope>
    <source>
        <strain evidence="4">ATCC 33889 / DSM 1251</strain>
    </source>
</reference>
<dbReference type="InterPro" id="IPR036162">
    <property type="entry name" value="Resolvase-like_N_sf"/>
</dbReference>
<dbReference type="RefSeq" id="WP_011373338.1">
    <property type="nucleotide sequence ID" value="NC_007575.1"/>
</dbReference>
<dbReference type="InterPro" id="IPR009057">
    <property type="entry name" value="Homeodomain-like_sf"/>
</dbReference>
<evidence type="ECO:0000313" key="4">
    <source>
        <dbReference type="Proteomes" id="UP000002714"/>
    </source>
</evidence>
<evidence type="ECO:0000313" key="3">
    <source>
        <dbReference type="EMBL" id="ABB44997.1"/>
    </source>
</evidence>
<dbReference type="SUPFAM" id="SSF46689">
    <property type="entry name" value="Homeodomain-like"/>
    <property type="match status" value="1"/>
</dbReference>
<comment type="similarity">
    <text evidence="1">Belongs to the site-specific recombinase resolvase family.</text>
</comment>
<dbReference type="Gene3D" id="1.10.10.60">
    <property type="entry name" value="Homeodomain-like"/>
    <property type="match status" value="1"/>
</dbReference>
<dbReference type="CDD" id="cd03768">
    <property type="entry name" value="SR_ResInv"/>
    <property type="match status" value="1"/>
</dbReference>
<name>Q30PT4_SULDN</name>
<dbReference type="GO" id="GO:0003677">
    <property type="term" value="F:DNA binding"/>
    <property type="evidence" value="ECO:0007669"/>
    <property type="project" value="InterPro"/>
</dbReference>
<gene>
    <name evidence="3" type="ordered locus">Suden_1722</name>
</gene>
<evidence type="ECO:0000259" key="2">
    <source>
        <dbReference type="SMART" id="SM00857"/>
    </source>
</evidence>
<dbReference type="EMBL" id="CP000153">
    <property type="protein sequence ID" value="ABB44997.1"/>
    <property type="molecule type" value="Genomic_DNA"/>
</dbReference>
<dbReference type="Proteomes" id="UP000002714">
    <property type="component" value="Chromosome"/>
</dbReference>
<dbReference type="HOGENOM" id="CLU_1467489_0_0_7"/>
<dbReference type="SUPFAM" id="SSF53041">
    <property type="entry name" value="Resolvase-like"/>
    <property type="match status" value="1"/>
</dbReference>
<dbReference type="InterPro" id="IPR006119">
    <property type="entry name" value="Resolv_N"/>
</dbReference>
<sequence>MKKIGYIRATNKEEIEEQSELLIAAGCSKIYVEPKENLNYQSKVKLAQVVEILHCGDILAVTRLSILSSSVQTLLELMFTFEEKHIILQATKQQFISSNSYNLDELLFFLSEFIEDIRVEKQAYGISKAKDECRRLGRPPKLSAKEVLKAIELKQNNTSRQVANRFRVGRSTLLRHIARSKKSA</sequence>
<dbReference type="Pfam" id="PF00239">
    <property type="entry name" value="Resolvase"/>
    <property type="match status" value="1"/>
</dbReference>
<dbReference type="Gene3D" id="3.40.50.1390">
    <property type="entry name" value="Resolvase, N-terminal catalytic domain"/>
    <property type="match status" value="1"/>
</dbReference>
<accession>Q30PT4</accession>
<proteinExistence type="inferred from homology"/>
<dbReference type="GO" id="GO:0000150">
    <property type="term" value="F:DNA strand exchange activity"/>
    <property type="evidence" value="ECO:0007669"/>
    <property type="project" value="InterPro"/>
</dbReference>
<dbReference type="eggNOG" id="COG1961">
    <property type="taxonomic scope" value="Bacteria"/>
</dbReference>
<organism evidence="3 4">
    <name type="scientific">Sulfurimonas denitrificans (strain ATCC 33889 / DSM 1251)</name>
    <name type="common">Thiomicrospira denitrificans (strain ATCC 33889 / DSM 1251)</name>
    <dbReference type="NCBI Taxonomy" id="326298"/>
    <lineage>
        <taxon>Bacteria</taxon>
        <taxon>Pseudomonadati</taxon>
        <taxon>Campylobacterota</taxon>
        <taxon>Epsilonproteobacteria</taxon>
        <taxon>Campylobacterales</taxon>
        <taxon>Sulfurimonadaceae</taxon>
        <taxon>Sulfurimonas</taxon>
    </lineage>
</organism>